<sequence>MRILKYSIFALLAVPALAAPAAAAPSLPSEVPAPGLVARYNFDGGATEGRVSDLSGRGGPLTVRGSNNGQVAFTALGAGRFATFPVACAAGTATCPRALLEAADDADLDPGTRGFKWAATVRVAAGQLTGNANVMQKGVANAGSQWKMQISGKAGRAQCVMVAQGTGQKFTATSAKPIADGAWHKLVCERAGTGLSVSVDGVASGRAVIPATLAVDNAMPLRVGGPNLQTGGDMYHGQIDDVYVQLG</sequence>
<keyword evidence="2" id="KW-0430">Lectin</keyword>
<feature type="chain" id="PRO_5016238359" evidence="1">
    <location>
        <begin position="19"/>
        <end position="247"/>
    </location>
</feature>
<reference evidence="2 3" key="1">
    <citation type="submission" date="2018-06" db="EMBL/GenBank/DDBJ databases">
        <title>Genomic Encyclopedia of Type Strains, Phase III (KMG-III): the genomes of soil and plant-associated and newly described type strains.</title>
        <authorList>
            <person name="Whitman W."/>
        </authorList>
    </citation>
    <scope>NUCLEOTIDE SEQUENCE [LARGE SCALE GENOMIC DNA]</scope>
    <source>
        <strain evidence="2 3">CGMCC 4.7090</strain>
    </source>
</reference>
<evidence type="ECO:0000256" key="1">
    <source>
        <dbReference type="SAM" id="SignalP"/>
    </source>
</evidence>
<dbReference type="RefSeq" id="WP_111647812.1">
    <property type="nucleotide sequence ID" value="NZ_JACHWI010000003.1"/>
</dbReference>
<comment type="caution">
    <text evidence="2">The sequence shown here is derived from an EMBL/GenBank/DDBJ whole genome shotgun (WGS) entry which is preliminary data.</text>
</comment>
<keyword evidence="3" id="KW-1185">Reference proteome</keyword>
<dbReference type="SUPFAM" id="SSF49899">
    <property type="entry name" value="Concanavalin A-like lectins/glucanases"/>
    <property type="match status" value="1"/>
</dbReference>
<dbReference type="Pfam" id="PF13385">
    <property type="entry name" value="Laminin_G_3"/>
    <property type="match status" value="1"/>
</dbReference>
<dbReference type="AlphaFoldDB" id="A0A327ZPR1"/>
<feature type="signal peptide" evidence="1">
    <location>
        <begin position="1"/>
        <end position="18"/>
    </location>
</feature>
<proteinExistence type="predicted"/>
<dbReference type="Gene3D" id="2.60.120.200">
    <property type="match status" value="1"/>
</dbReference>
<protein>
    <submittedName>
        <fullName evidence="2">Concanavalin A-like lectin/glucanase superfamily protein</fullName>
    </submittedName>
</protein>
<dbReference type="GO" id="GO:0030246">
    <property type="term" value="F:carbohydrate binding"/>
    <property type="evidence" value="ECO:0007669"/>
    <property type="project" value="UniProtKB-KW"/>
</dbReference>
<gene>
    <name evidence="2" type="ORF">B0I29_102503</name>
</gene>
<dbReference type="InterPro" id="IPR013320">
    <property type="entry name" value="ConA-like_dom_sf"/>
</dbReference>
<keyword evidence="1" id="KW-0732">Signal</keyword>
<name>A0A327ZPR1_9ACTN</name>
<dbReference type="EMBL" id="QLMJ01000002">
    <property type="protein sequence ID" value="RAK42678.1"/>
    <property type="molecule type" value="Genomic_DNA"/>
</dbReference>
<organism evidence="2 3">
    <name type="scientific">Actinoplanes lutulentus</name>
    <dbReference type="NCBI Taxonomy" id="1287878"/>
    <lineage>
        <taxon>Bacteria</taxon>
        <taxon>Bacillati</taxon>
        <taxon>Actinomycetota</taxon>
        <taxon>Actinomycetes</taxon>
        <taxon>Micromonosporales</taxon>
        <taxon>Micromonosporaceae</taxon>
        <taxon>Actinoplanes</taxon>
    </lineage>
</organism>
<dbReference type="Proteomes" id="UP000249341">
    <property type="component" value="Unassembled WGS sequence"/>
</dbReference>
<accession>A0A327ZPR1</accession>
<dbReference type="OrthoDB" id="5506986at2"/>
<evidence type="ECO:0000313" key="3">
    <source>
        <dbReference type="Proteomes" id="UP000249341"/>
    </source>
</evidence>
<evidence type="ECO:0000313" key="2">
    <source>
        <dbReference type="EMBL" id="RAK42678.1"/>
    </source>
</evidence>